<evidence type="ECO:0000256" key="1">
    <source>
        <dbReference type="ARBA" id="ARBA00007274"/>
    </source>
</evidence>
<dbReference type="PROSITE" id="PS00101">
    <property type="entry name" value="HEXAPEP_TRANSFERASES"/>
    <property type="match status" value="1"/>
</dbReference>
<dbReference type="CDD" id="cd04647">
    <property type="entry name" value="LbH_MAT_like"/>
    <property type="match status" value="1"/>
</dbReference>
<dbReference type="Gene3D" id="2.160.10.10">
    <property type="entry name" value="Hexapeptide repeat proteins"/>
    <property type="match status" value="1"/>
</dbReference>
<keyword evidence="2" id="KW-0808">Transferase</keyword>
<evidence type="ECO:0000313" key="4">
    <source>
        <dbReference type="EMBL" id="MFC6294120.1"/>
    </source>
</evidence>
<dbReference type="PANTHER" id="PTHR23416">
    <property type="entry name" value="SIALIC ACID SYNTHASE-RELATED"/>
    <property type="match status" value="1"/>
</dbReference>
<sequence length="201" mass="22157">MKFIKAIRLNPFKSILMDKKMRIRVFPKVHVGMIRCGAIDVFGRLNLGNTWPGLGYYESQLKVESDATLVVKGNFDIYSGFLITVNDGGTLILGSGFINYRCNIACFNRIEIGDDVAISENVVIRDSDNHRICNTGYVISKPIKIMDHVWIGMNSTVLKGVTIGEGSIIAAGAVVTKDVPSHCLVAGVPARIIRRDVSWKN</sequence>
<dbReference type="SUPFAM" id="SSF51161">
    <property type="entry name" value="Trimeric LpxA-like enzymes"/>
    <property type="match status" value="1"/>
</dbReference>
<accession>A0ABW1UGJ7</accession>
<name>A0ABW1UGJ7_9LACO</name>
<keyword evidence="5" id="KW-1185">Reference proteome</keyword>
<dbReference type="GO" id="GO:0016746">
    <property type="term" value="F:acyltransferase activity"/>
    <property type="evidence" value="ECO:0007669"/>
    <property type="project" value="UniProtKB-KW"/>
</dbReference>
<dbReference type="PANTHER" id="PTHR23416:SF23">
    <property type="entry name" value="ACETYLTRANSFERASE C18B11.09C-RELATED"/>
    <property type="match status" value="1"/>
</dbReference>
<dbReference type="RefSeq" id="WP_137608233.1">
    <property type="nucleotide sequence ID" value="NZ_JBHSSB010000006.1"/>
</dbReference>
<dbReference type="InterPro" id="IPR011004">
    <property type="entry name" value="Trimer_LpxA-like_sf"/>
</dbReference>
<dbReference type="InterPro" id="IPR018357">
    <property type="entry name" value="Hexapep_transf_CS"/>
</dbReference>
<keyword evidence="4" id="KW-0012">Acyltransferase</keyword>
<protein>
    <submittedName>
        <fullName evidence="4">Acyltransferase</fullName>
    </submittedName>
</protein>
<reference evidence="5" key="1">
    <citation type="journal article" date="2019" name="Int. J. Syst. Evol. Microbiol.">
        <title>The Global Catalogue of Microorganisms (GCM) 10K type strain sequencing project: providing services to taxonomists for standard genome sequencing and annotation.</title>
        <authorList>
            <consortium name="The Broad Institute Genomics Platform"/>
            <consortium name="The Broad Institute Genome Sequencing Center for Infectious Disease"/>
            <person name="Wu L."/>
            <person name="Ma J."/>
        </authorList>
    </citation>
    <scope>NUCLEOTIDE SEQUENCE [LARGE SCALE GENOMIC DNA]</scope>
    <source>
        <strain evidence="5">CCM 8934</strain>
    </source>
</reference>
<comment type="caution">
    <text evidence="4">The sequence shown here is derived from an EMBL/GenBank/DDBJ whole genome shotgun (WGS) entry which is preliminary data.</text>
</comment>
<keyword evidence="3" id="KW-0677">Repeat</keyword>
<dbReference type="InterPro" id="IPR001451">
    <property type="entry name" value="Hexapep"/>
</dbReference>
<gene>
    <name evidence="4" type="ORF">ACFQH1_02680</name>
</gene>
<dbReference type="Proteomes" id="UP001596227">
    <property type="component" value="Unassembled WGS sequence"/>
</dbReference>
<proteinExistence type="inferred from homology"/>
<evidence type="ECO:0000256" key="2">
    <source>
        <dbReference type="ARBA" id="ARBA00022679"/>
    </source>
</evidence>
<dbReference type="InterPro" id="IPR051159">
    <property type="entry name" value="Hexapeptide_acetyltransf"/>
</dbReference>
<comment type="similarity">
    <text evidence="1">Belongs to the transferase hexapeptide repeat family.</text>
</comment>
<evidence type="ECO:0000313" key="5">
    <source>
        <dbReference type="Proteomes" id="UP001596227"/>
    </source>
</evidence>
<dbReference type="EMBL" id="JBHSSB010000006">
    <property type="protein sequence ID" value="MFC6294120.1"/>
    <property type="molecule type" value="Genomic_DNA"/>
</dbReference>
<evidence type="ECO:0000256" key="3">
    <source>
        <dbReference type="ARBA" id="ARBA00022737"/>
    </source>
</evidence>
<dbReference type="Pfam" id="PF00132">
    <property type="entry name" value="Hexapep"/>
    <property type="match status" value="1"/>
</dbReference>
<organism evidence="4 5">
    <name type="scientific">Lactiplantibacillus daoliensis</name>
    <dbReference type="NCBI Taxonomy" id="2559916"/>
    <lineage>
        <taxon>Bacteria</taxon>
        <taxon>Bacillati</taxon>
        <taxon>Bacillota</taxon>
        <taxon>Bacilli</taxon>
        <taxon>Lactobacillales</taxon>
        <taxon>Lactobacillaceae</taxon>
        <taxon>Lactiplantibacillus</taxon>
    </lineage>
</organism>